<dbReference type="Gene3D" id="3.40.50.720">
    <property type="entry name" value="NAD(P)-binding Rossmann-like Domain"/>
    <property type="match status" value="1"/>
</dbReference>
<evidence type="ECO:0000313" key="3">
    <source>
        <dbReference type="Proteomes" id="UP000570474"/>
    </source>
</evidence>
<keyword evidence="3" id="KW-1185">Reference proteome</keyword>
<dbReference type="AlphaFoldDB" id="A0A847RYF5"/>
<accession>A0A847RYF5</accession>
<dbReference type="EMBL" id="JABAIA010000002">
    <property type="protein sequence ID" value="NLR65918.1"/>
    <property type="molecule type" value="Genomic_DNA"/>
</dbReference>
<protein>
    <submittedName>
        <fullName evidence="2">NmrA family NAD(P)-binding protein</fullName>
    </submittedName>
</protein>
<dbReference type="SUPFAM" id="SSF51735">
    <property type="entry name" value="NAD(P)-binding Rossmann-fold domains"/>
    <property type="match status" value="1"/>
</dbReference>
<dbReference type="PANTHER" id="PTHR43162:SF1">
    <property type="entry name" value="PRESTALK A DIFFERENTIATION PROTEIN A"/>
    <property type="match status" value="1"/>
</dbReference>
<comment type="caution">
    <text evidence="2">The sequence shown here is derived from an EMBL/GenBank/DDBJ whole genome shotgun (WGS) entry which is preliminary data.</text>
</comment>
<evidence type="ECO:0000259" key="1">
    <source>
        <dbReference type="Pfam" id="PF05368"/>
    </source>
</evidence>
<evidence type="ECO:0000313" key="2">
    <source>
        <dbReference type="EMBL" id="NLR65918.1"/>
    </source>
</evidence>
<dbReference type="PANTHER" id="PTHR43162">
    <property type="match status" value="1"/>
</dbReference>
<dbReference type="Gene3D" id="3.90.25.10">
    <property type="entry name" value="UDP-galactose 4-epimerase, domain 1"/>
    <property type="match status" value="1"/>
</dbReference>
<sequence>MKITITGSLGNVSKQLAVNLINKGHQVTIISQDANKAVQIAAMGAVAAIGSVKDTAFLTTAFKGADAVYTMIPPLAASEDYYGDVAVIAANYRQALADAGIKHVVNLSGIGAHVPAGNGLSSAFHQVEQILNQLPDTHIVHLRAGMFYTNFYGNLEMILQQQIIGNNFPGDIRLGLVHPHDIADAATSLLSGLTFTGKSFRNMTSDEKTGNEIAAIFGRLTSQPVQWVPFPDEALQQGAMQNGFSAHMASLLAQVGVSIREGRLYADYEKNKVVAGQRKFEDFAGQMLKAVVQG</sequence>
<name>A0A847RYF5_9BACT</name>
<dbReference type="Pfam" id="PF05368">
    <property type="entry name" value="NmrA"/>
    <property type="match status" value="1"/>
</dbReference>
<dbReference type="InterPro" id="IPR051604">
    <property type="entry name" value="Ergot_Alk_Oxidoreductase"/>
</dbReference>
<dbReference type="RefSeq" id="WP_168871882.1">
    <property type="nucleotide sequence ID" value="NZ_JABAIA010000002.1"/>
</dbReference>
<proteinExistence type="predicted"/>
<dbReference type="Proteomes" id="UP000570474">
    <property type="component" value="Unassembled WGS sequence"/>
</dbReference>
<dbReference type="InterPro" id="IPR008030">
    <property type="entry name" value="NmrA-like"/>
</dbReference>
<reference evidence="2 3" key="1">
    <citation type="submission" date="2020-04" db="EMBL/GenBank/DDBJ databases">
        <authorList>
            <person name="Yin C."/>
        </authorList>
    </citation>
    <scope>NUCLEOTIDE SEQUENCE [LARGE SCALE GENOMIC DNA]</scope>
    <source>
        <strain evidence="2 3">Ae27</strain>
    </source>
</reference>
<gene>
    <name evidence="2" type="ORF">HGH92_16555</name>
</gene>
<feature type="domain" description="NmrA-like" evidence="1">
    <location>
        <begin position="2"/>
        <end position="248"/>
    </location>
</feature>
<dbReference type="InterPro" id="IPR036291">
    <property type="entry name" value="NAD(P)-bd_dom_sf"/>
</dbReference>
<organism evidence="2 3">
    <name type="scientific">Chitinophaga varians</name>
    <dbReference type="NCBI Taxonomy" id="2202339"/>
    <lineage>
        <taxon>Bacteria</taxon>
        <taxon>Pseudomonadati</taxon>
        <taxon>Bacteroidota</taxon>
        <taxon>Chitinophagia</taxon>
        <taxon>Chitinophagales</taxon>
        <taxon>Chitinophagaceae</taxon>
        <taxon>Chitinophaga</taxon>
    </lineage>
</organism>